<evidence type="ECO:0000313" key="1">
    <source>
        <dbReference type="EMBL" id="CAI3935325.1"/>
    </source>
</evidence>
<evidence type="ECO:0000313" key="2">
    <source>
        <dbReference type="Proteomes" id="UP001154272"/>
    </source>
</evidence>
<comment type="caution">
    <text evidence="1">The sequence shown here is derived from an EMBL/GenBank/DDBJ whole genome shotgun (WGS) entry which is preliminary data.</text>
</comment>
<dbReference type="EMBL" id="CAMXCH010000001">
    <property type="protein sequence ID" value="CAI3935325.1"/>
    <property type="molecule type" value="Genomic_DNA"/>
</dbReference>
<organism evidence="1 2">
    <name type="scientific">Commensalibacter papalotli</name>
    <name type="common">ex Botero et al. 2024</name>
    <dbReference type="NCBI Taxonomy" id="2972766"/>
    <lineage>
        <taxon>Bacteria</taxon>
        <taxon>Pseudomonadati</taxon>
        <taxon>Pseudomonadota</taxon>
        <taxon>Alphaproteobacteria</taxon>
        <taxon>Acetobacterales</taxon>
        <taxon>Acetobacteraceae</taxon>
    </lineage>
</organism>
<dbReference type="Proteomes" id="UP001154272">
    <property type="component" value="Unassembled WGS sequence"/>
</dbReference>
<protein>
    <recommendedName>
        <fullName evidence="3">Integrase</fullName>
    </recommendedName>
</protein>
<gene>
    <name evidence="1" type="ORF">R83534S58_LOCUS791</name>
</gene>
<evidence type="ECO:0008006" key="3">
    <source>
        <dbReference type="Google" id="ProtNLM"/>
    </source>
</evidence>
<proteinExistence type="predicted"/>
<name>A0ABM9HLW3_9PROT</name>
<accession>A0ABM9HLW3</accession>
<sequence length="37" mass="4413">MIENLKNSINSKSIQEYKSQVVRILKIFDFNEDELII</sequence>
<keyword evidence="2" id="KW-1185">Reference proteome</keyword>
<reference evidence="1" key="1">
    <citation type="submission" date="2022-10" db="EMBL/GenBank/DDBJ databases">
        <authorList>
            <person name="Botero Cardona J."/>
        </authorList>
    </citation>
    <scope>NUCLEOTIDE SEQUENCE</scope>
    <source>
        <strain evidence="1">R-83534</strain>
    </source>
</reference>